<dbReference type="EMBL" id="JAMWBK010000005">
    <property type="protein sequence ID" value="KAJ8904782.1"/>
    <property type="molecule type" value="Genomic_DNA"/>
</dbReference>
<protein>
    <recommendedName>
        <fullName evidence="2">DUF427 domain-containing protein</fullName>
    </recommendedName>
</protein>
<dbReference type="Gene3D" id="2.170.150.40">
    <property type="entry name" value="Domain of unknown function (DUF427)"/>
    <property type="match status" value="1"/>
</dbReference>
<gene>
    <name evidence="3" type="ORF">NDN08_001297</name>
</gene>
<dbReference type="AlphaFoldDB" id="A0AAV8UUI6"/>
<dbReference type="InterPro" id="IPR038694">
    <property type="entry name" value="DUF427_sf"/>
</dbReference>
<comment type="caution">
    <text evidence="3">The sequence shown here is derived from an EMBL/GenBank/DDBJ whole genome shotgun (WGS) entry which is preliminary data.</text>
</comment>
<feature type="domain" description="DUF427" evidence="2">
    <location>
        <begin position="74"/>
        <end position="163"/>
    </location>
</feature>
<dbReference type="PANTHER" id="PTHR43058:SF1">
    <property type="entry name" value="DUF427 DOMAIN-CONTAINING PROTEIN"/>
    <property type="match status" value="1"/>
</dbReference>
<dbReference type="Pfam" id="PF04248">
    <property type="entry name" value="NTP_transf_9"/>
    <property type="match status" value="1"/>
</dbReference>
<keyword evidence="1" id="KW-0472">Membrane</keyword>
<feature type="transmembrane region" description="Helical" evidence="1">
    <location>
        <begin position="6"/>
        <end position="26"/>
    </location>
</feature>
<sequence length="206" mass="23328">MRYRAAWLWKTFLTFFIVMLSFAGIVPRTGVVTKSKAVIRRNMGVKREPVGAGEESVWDYPRPPRLEREKARLKVVFNGETIADSTNGFRVLETSHPPVYYIPMNDCNMEYMKQSARKTYCEFKGTPNYYDLSVNGKEVSDVAWSYPNPDTGMEAIKDAFAFYGKKVDACYVGEEKATAQEGEFYGGWITSKVKGPFKGGPGTFGW</sequence>
<evidence type="ECO:0000259" key="2">
    <source>
        <dbReference type="Pfam" id="PF04248"/>
    </source>
</evidence>
<proteinExistence type="predicted"/>
<evidence type="ECO:0000256" key="1">
    <source>
        <dbReference type="SAM" id="Phobius"/>
    </source>
</evidence>
<name>A0AAV8UUI6_9RHOD</name>
<dbReference type="InterPro" id="IPR007361">
    <property type="entry name" value="DUF427"/>
</dbReference>
<accession>A0AAV8UUI6</accession>
<dbReference type="PANTHER" id="PTHR43058">
    <property type="entry name" value="SLR0655 PROTEIN"/>
    <property type="match status" value="1"/>
</dbReference>
<evidence type="ECO:0000313" key="3">
    <source>
        <dbReference type="EMBL" id="KAJ8904782.1"/>
    </source>
</evidence>
<dbReference type="Proteomes" id="UP001157974">
    <property type="component" value="Unassembled WGS sequence"/>
</dbReference>
<keyword evidence="1" id="KW-0812">Transmembrane</keyword>
<organism evidence="3 4">
    <name type="scientific">Rhodosorus marinus</name>
    <dbReference type="NCBI Taxonomy" id="101924"/>
    <lineage>
        <taxon>Eukaryota</taxon>
        <taxon>Rhodophyta</taxon>
        <taxon>Stylonematophyceae</taxon>
        <taxon>Stylonematales</taxon>
        <taxon>Stylonemataceae</taxon>
        <taxon>Rhodosorus</taxon>
    </lineage>
</organism>
<keyword evidence="4" id="KW-1185">Reference proteome</keyword>
<keyword evidence="1" id="KW-1133">Transmembrane helix</keyword>
<evidence type="ECO:0000313" key="4">
    <source>
        <dbReference type="Proteomes" id="UP001157974"/>
    </source>
</evidence>
<reference evidence="3 4" key="1">
    <citation type="journal article" date="2023" name="Nat. Commun.">
        <title>Origin of minicircular mitochondrial genomes in red algae.</title>
        <authorList>
            <person name="Lee Y."/>
            <person name="Cho C.H."/>
            <person name="Lee Y.M."/>
            <person name="Park S.I."/>
            <person name="Yang J.H."/>
            <person name="West J.A."/>
            <person name="Bhattacharya D."/>
            <person name="Yoon H.S."/>
        </authorList>
    </citation>
    <scope>NUCLEOTIDE SEQUENCE [LARGE SCALE GENOMIC DNA]</scope>
    <source>
        <strain evidence="3 4">CCMP1338</strain>
        <tissue evidence="3">Whole cell</tissue>
    </source>
</reference>